<comment type="catalytic activity">
    <reaction evidence="9 10 13">
        <text>Hydrolysis of proteins in presence of ATP.</text>
        <dbReference type="EC" id="3.4.21.53"/>
    </reaction>
</comment>
<evidence type="ECO:0000256" key="2">
    <source>
        <dbReference type="ARBA" id="ARBA00022490"/>
    </source>
</evidence>
<dbReference type="HAMAP" id="MF_01973">
    <property type="entry name" value="lon_bact"/>
    <property type="match status" value="1"/>
</dbReference>
<evidence type="ECO:0000256" key="14">
    <source>
        <dbReference type="RuleBase" id="RU000591"/>
    </source>
</evidence>
<dbReference type="PROSITE" id="PS51787">
    <property type="entry name" value="LON_N"/>
    <property type="match status" value="1"/>
</dbReference>
<dbReference type="GO" id="GO:0006515">
    <property type="term" value="P:protein quality control for misfolded or incompletely synthesized proteins"/>
    <property type="evidence" value="ECO:0007669"/>
    <property type="project" value="UniProtKB-UniRule"/>
</dbReference>
<evidence type="ECO:0000256" key="15">
    <source>
        <dbReference type="SAM" id="Coils"/>
    </source>
</evidence>
<dbReference type="InterPro" id="IPR003959">
    <property type="entry name" value="ATPase_AAA_core"/>
</dbReference>
<evidence type="ECO:0000313" key="18">
    <source>
        <dbReference type="EMBL" id="OGN08931.1"/>
    </source>
</evidence>
<evidence type="ECO:0000256" key="6">
    <source>
        <dbReference type="ARBA" id="ARBA00022825"/>
    </source>
</evidence>
<keyword evidence="6 9" id="KW-0720">Serine protease</keyword>
<dbReference type="PIRSF" id="PIRSF001174">
    <property type="entry name" value="Lon_proteas"/>
    <property type="match status" value="1"/>
</dbReference>
<dbReference type="InterPro" id="IPR015947">
    <property type="entry name" value="PUA-like_sf"/>
</dbReference>
<dbReference type="InterPro" id="IPR046336">
    <property type="entry name" value="Lon_prtase_N_sf"/>
</dbReference>
<dbReference type="InterPro" id="IPR014721">
    <property type="entry name" value="Ribsml_uS5_D2-typ_fold_subgr"/>
</dbReference>
<dbReference type="InterPro" id="IPR008269">
    <property type="entry name" value="Lon_proteolytic"/>
</dbReference>
<dbReference type="Pfam" id="PF22667">
    <property type="entry name" value="Lon_lid"/>
    <property type="match status" value="1"/>
</dbReference>
<evidence type="ECO:0000256" key="13">
    <source>
        <dbReference type="PROSITE-ProRule" id="PRU01122"/>
    </source>
</evidence>
<dbReference type="PROSITE" id="PS01046">
    <property type="entry name" value="LON_SER"/>
    <property type="match status" value="1"/>
</dbReference>
<dbReference type="Gene3D" id="1.10.8.60">
    <property type="match status" value="1"/>
</dbReference>
<dbReference type="FunFam" id="1.20.5.5270:FF:000002">
    <property type="entry name" value="Lon protease homolog"/>
    <property type="match status" value="1"/>
</dbReference>
<dbReference type="Pfam" id="PF05362">
    <property type="entry name" value="Lon_C"/>
    <property type="match status" value="1"/>
</dbReference>
<dbReference type="InterPro" id="IPR020568">
    <property type="entry name" value="Ribosomal_Su5_D2-typ_SF"/>
</dbReference>
<evidence type="ECO:0000256" key="5">
    <source>
        <dbReference type="ARBA" id="ARBA00022801"/>
    </source>
</evidence>
<feature type="binding site" evidence="9 12">
    <location>
        <begin position="362"/>
        <end position="369"/>
    </location>
    <ligand>
        <name>ATP</name>
        <dbReference type="ChEBI" id="CHEBI:30616"/>
    </ligand>
</feature>
<evidence type="ECO:0000313" key="19">
    <source>
        <dbReference type="Proteomes" id="UP000177167"/>
    </source>
</evidence>
<dbReference type="InterPro" id="IPR027543">
    <property type="entry name" value="Lon_bac"/>
</dbReference>
<dbReference type="InterPro" id="IPR027417">
    <property type="entry name" value="P-loop_NTPase"/>
</dbReference>
<evidence type="ECO:0000256" key="12">
    <source>
        <dbReference type="PIRSR" id="PIRSR001174-2"/>
    </source>
</evidence>
<dbReference type="GO" id="GO:0005737">
    <property type="term" value="C:cytoplasm"/>
    <property type="evidence" value="ECO:0007669"/>
    <property type="project" value="UniProtKB-SubCell"/>
</dbReference>
<evidence type="ECO:0000259" key="16">
    <source>
        <dbReference type="PROSITE" id="PS51786"/>
    </source>
</evidence>
<proteinExistence type="evidence at transcript level"/>
<dbReference type="Pfam" id="PF02190">
    <property type="entry name" value="LON_substr_bdg"/>
    <property type="match status" value="1"/>
</dbReference>
<keyword evidence="2 9" id="KW-0963">Cytoplasm</keyword>
<feature type="active site" evidence="9 11">
    <location>
        <position position="692"/>
    </location>
</feature>
<dbReference type="SMART" id="SM00382">
    <property type="entry name" value="AAA"/>
    <property type="match status" value="1"/>
</dbReference>
<comment type="function">
    <text evidence="9">ATP-dependent serine protease that mediates the selective degradation of mutant and abnormal proteins as well as certain short-lived regulatory proteins. Required for cellular homeostasis and for survival from DNA damage and developmental changes induced by stress. Degrades polypeptides processively to yield small peptide fragments that are 5 to 10 amino acids long. Binds to DNA in a double-stranded, site-specific manner.</text>
</comment>
<sequence length="785" mass="88475">MPQSDYKVNNILIPEELPLIALKNTVLFPKTVIPLIVQRPKSVGALENAHSTDRLIFFATQKSTEDDVSRHDIFTTGTIGRIVSVLKLPDGSSKVDVEGLIRARIVEITREEPFFRVKATPFSLIIRDNLEEKALLRKAIDQFRIISEARSFPTILPEVIYMMSQLKDTEHIIGLMTVNINLEIEDQQNILERESVIDALRLLNTYLARETELLEAERKVAKETKKQLGKMQKELFLREQLKSIEKELGVDDEKGEMETIKHKITAAGMPKEVEDKAIKELNRLGKMPPFNPEISYLRTYLDLMVDLPWSKRTKEKIDLKEAEKILNQDHYGLEKVKERIIEYLAVQKQVGKLKGPILCLVGPPGTGKTSVGQSIARALGRKFVRMSLGGLRDEAEIRGHRRTYVGAMPGRIIQGVNTSKVRNPVFMLDEIDKIGMDFRGDPSAALLEALDPQQNHAFSDHYLEVPFDLSDVFFIATANVLDTVPPALRDRLEIIEFPGYSEEEKFHIAKNFLLPRLYTEHGLKNRALSITDSALFDVIRKHTREAGVRDLERQLASIIRKVTRKIVELSSLPHRQVGNKQVVVSKEILHKYLGPIKYTHQVAEKKDEVGVVTGLGWTPVGGEVFSIEVVRVPGKGRLILTGQLGSVMKESAQTALSFARDYAAKHNVKEDLVKTDIHIHVPSGAIKKDGPSAGIAMTTALVSMFLQKYVHKEVCMTGEVTLRGKVLEIGGIKEKVLAAHRAGLKKVLLPFDNKKDMEDIPESVKKDMEFRFMKVMDEVLTLALK</sequence>
<name>A0A1F8F6Z9_9BACT</name>
<accession>A0A1F8F6Z9</accession>
<dbReference type="SMART" id="SM00464">
    <property type="entry name" value="LON"/>
    <property type="match status" value="1"/>
</dbReference>
<dbReference type="InterPro" id="IPR004815">
    <property type="entry name" value="Lon_bac/euk-typ"/>
</dbReference>
<dbReference type="EC" id="3.4.21.53" evidence="9 10"/>
<feature type="domain" description="Lon N-terminal" evidence="17">
    <location>
        <begin position="17"/>
        <end position="211"/>
    </location>
</feature>
<comment type="caution">
    <text evidence="18">The sequence shown here is derived from an EMBL/GenBank/DDBJ whole genome shotgun (WGS) entry which is preliminary data.</text>
</comment>
<feature type="coiled-coil region" evidence="15">
    <location>
        <begin position="207"/>
        <end position="234"/>
    </location>
</feature>
<comment type="induction">
    <text evidence="9">By heat shock.</text>
</comment>
<dbReference type="SUPFAM" id="SSF54211">
    <property type="entry name" value="Ribosomal protein S5 domain 2-like"/>
    <property type="match status" value="1"/>
</dbReference>
<dbReference type="CDD" id="cd19500">
    <property type="entry name" value="RecA-like_Lon"/>
    <property type="match status" value="1"/>
</dbReference>
<comment type="subcellular location">
    <subcellularLocation>
        <location evidence="1 9 10">Cytoplasm</location>
    </subcellularLocation>
</comment>
<evidence type="ECO:0000256" key="3">
    <source>
        <dbReference type="ARBA" id="ARBA00022670"/>
    </source>
</evidence>
<dbReference type="GO" id="GO:0004176">
    <property type="term" value="F:ATP-dependent peptidase activity"/>
    <property type="evidence" value="ECO:0007669"/>
    <property type="project" value="UniProtKB-UniRule"/>
</dbReference>
<dbReference type="FunFam" id="3.40.50.300:FF:000382">
    <property type="entry name" value="Lon protease homolog 2, peroxisomal"/>
    <property type="match status" value="1"/>
</dbReference>
<dbReference type="Gene3D" id="3.30.230.10">
    <property type="match status" value="1"/>
</dbReference>
<evidence type="ECO:0000256" key="7">
    <source>
        <dbReference type="ARBA" id="ARBA00022840"/>
    </source>
</evidence>
<dbReference type="Gene3D" id="2.30.130.40">
    <property type="entry name" value="LON domain-like"/>
    <property type="match status" value="1"/>
</dbReference>
<evidence type="ECO:0000256" key="9">
    <source>
        <dbReference type="HAMAP-Rule" id="MF_01973"/>
    </source>
</evidence>
<dbReference type="PRINTS" id="PR00830">
    <property type="entry name" value="ENDOLAPTASE"/>
</dbReference>
<dbReference type="GO" id="GO:0004252">
    <property type="term" value="F:serine-type endopeptidase activity"/>
    <property type="evidence" value="ECO:0007669"/>
    <property type="project" value="UniProtKB-UniRule"/>
</dbReference>
<evidence type="ECO:0000259" key="17">
    <source>
        <dbReference type="PROSITE" id="PS51787"/>
    </source>
</evidence>
<dbReference type="SUPFAM" id="SSF88697">
    <property type="entry name" value="PUA domain-like"/>
    <property type="match status" value="1"/>
</dbReference>
<dbReference type="GO" id="GO:0005524">
    <property type="term" value="F:ATP binding"/>
    <property type="evidence" value="ECO:0007669"/>
    <property type="project" value="UniProtKB-UniRule"/>
</dbReference>
<feature type="domain" description="Lon proteolytic" evidence="16">
    <location>
        <begin position="606"/>
        <end position="785"/>
    </location>
</feature>
<dbReference type="NCBIfam" id="TIGR00763">
    <property type="entry name" value="lon"/>
    <property type="match status" value="1"/>
</dbReference>
<evidence type="ECO:0000256" key="11">
    <source>
        <dbReference type="PIRSR" id="PIRSR001174-1"/>
    </source>
</evidence>
<keyword evidence="5 9" id="KW-0378">Hydrolase</keyword>
<dbReference type="EMBL" id="MGJP01000050">
    <property type="protein sequence ID" value="OGN08931.1"/>
    <property type="molecule type" value="Genomic_DNA"/>
</dbReference>
<dbReference type="Gene3D" id="1.20.58.1480">
    <property type="match status" value="1"/>
</dbReference>
<dbReference type="Gene3D" id="3.40.50.300">
    <property type="entry name" value="P-loop containing nucleotide triphosphate hydrolases"/>
    <property type="match status" value="1"/>
</dbReference>
<organism evidence="18 19">
    <name type="scientific">Candidatus Yanofskybacteria bacterium RIFCSPHIGHO2_02_FULL_41_11</name>
    <dbReference type="NCBI Taxonomy" id="1802675"/>
    <lineage>
        <taxon>Bacteria</taxon>
        <taxon>Candidatus Yanofskyibacteriota</taxon>
    </lineage>
</organism>
<protein>
    <recommendedName>
        <fullName evidence="9 10">Lon protease</fullName>
        <ecNumber evidence="9 10">3.4.21.53</ecNumber>
    </recommendedName>
    <alternativeName>
        <fullName evidence="9">ATP-dependent protease La</fullName>
    </alternativeName>
</protein>
<dbReference type="Pfam" id="PF00004">
    <property type="entry name" value="AAA"/>
    <property type="match status" value="1"/>
</dbReference>
<dbReference type="InterPro" id="IPR027065">
    <property type="entry name" value="Lon_Prtase"/>
</dbReference>
<evidence type="ECO:0000256" key="8">
    <source>
        <dbReference type="ARBA" id="ARBA00023016"/>
    </source>
</evidence>
<dbReference type="PANTHER" id="PTHR10046">
    <property type="entry name" value="ATP DEPENDENT LON PROTEASE FAMILY MEMBER"/>
    <property type="match status" value="1"/>
</dbReference>
<evidence type="ECO:0000256" key="4">
    <source>
        <dbReference type="ARBA" id="ARBA00022741"/>
    </source>
</evidence>
<keyword evidence="7 9" id="KW-0067">ATP-binding</keyword>
<keyword evidence="4 9" id="KW-0547">Nucleotide-binding</keyword>
<dbReference type="GO" id="GO:0043565">
    <property type="term" value="F:sequence-specific DNA binding"/>
    <property type="evidence" value="ECO:0007669"/>
    <property type="project" value="UniProtKB-UniRule"/>
</dbReference>
<feature type="active site" evidence="9 11">
    <location>
        <position position="735"/>
    </location>
</feature>
<reference evidence="18 19" key="1">
    <citation type="journal article" date="2016" name="Nat. Commun.">
        <title>Thousands of microbial genomes shed light on interconnected biogeochemical processes in an aquifer system.</title>
        <authorList>
            <person name="Anantharaman K."/>
            <person name="Brown C.T."/>
            <person name="Hug L.A."/>
            <person name="Sharon I."/>
            <person name="Castelle C.J."/>
            <person name="Probst A.J."/>
            <person name="Thomas B.C."/>
            <person name="Singh A."/>
            <person name="Wilkins M.J."/>
            <person name="Karaoz U."/>
            <person name="Brodie E.L."/>
            <person name="Williams K.H."/>
            <person name="Hubbard S.S."/>
            <person name="Banfield J.F."/>
        </authorList>
    </citation>
    <scope>NUCLEOTIDE SEQUENCE [LARGE SCALE GENOMIC DNA]</scope>
</reference>
<evidence type="ECO:0000256" key="10">
    <source>
        <dbReference type="PIRNR" id="PIRNR001174"/>
    </source>
</evidence>
<keyword evidence="8 9" id="KW-0346">Stress response</keyword>
<dbReference type="InterPro" id="IPR054594">
    <property type="entry name" value="Lon_lid"/>
</dbReference>
<keyword evidence="3 9" id="KW-0645">Protease</keyword>
<keyword evidence="15" id="KW-0175">Coiled coil</keyword>
<dbReference type="PROSITE" id="PS51786">
    <property type="entry name" value="LON_PROTEOLYTIC"/>
    <property type="match status" value="1"/>
</dbReference>
<dbReference type="InterPro" id="IPR008268">
    <property type="entry name" value="Peptidase_S16_AS"/>
</dbReference>
<comment type="subunit">
    <text evidence="9 10">Homohexamer. Organized in a ring with a central cavity.</text>
</comment>
<evidence type="ECO:0000256" key="1">
    <source>
        <dbReference type="ARBA" id="ARBA00004496"/>
    </source>
</evidence>
<comment type="similarity">
    <text evidence="9 10 13 14">Belongs to the peptidase S16 family.</text>
</comment>
<dbReference type="Gene3D" id="1.20.5.5270">
    <property type="match status" value="1"/>
</dbReference>
<gene>
    <name evidence="9" type="primary">lon</name>
    <name evidence="18" type="ORF">A3J46_02630</name>
</gene>
<dbReference type="InterPro" id="IPR003593">
    <property type="entry name" value="AAA+_ATPase"/>
</dbReference>
<dbReference type="GO" id="GO:0034605">
    <property type="term" value="P:cellular response to heat"/>
    <property type="evidence" value="ECO:0007669"/>
    <property type="project" value="UniProtKB-UniRule"/>
</dbReference>
<dbReference type="AlphaFoldDB" id="A0A1F8F6Z9"/>
<dbReference type="Proteomes" id="UP000177167">
    <property type="component" value="Unassembled WGS sequence"/>
</dbReference>
<dbReference type="GO" id="GO:0016887">
    <property type="term" value="F:ATP hydrolysis activity"/>
    <property type="evidence" value="ECO:0007669"/>
    <property type="project" value="UniProtKB-UniRule"/>
</dbReference>
<dbReference type="InterPro" id="IPR003111">
    <property type="entry name" value="Lon_prtase_N"/>
</dbReference>
<dbReference type="SUPFAM" id="SSF52540">
    <property type="entry name" value="P-loop containing nucleoside triphosphate hydrolases"/>
    <property type="match status" value="1"/>
</dbReference>